<dbReference type="EMBL" id="GBXM01033848">
    <property type="protein sequence ID" value="JAH74729.1"/>
    <property type="molecule type" value="Transcribed_RNA"/>
</dbReference>
<evidence type="ECO:0000313" key="1">
    <source>
        <dbReference type="EMBL" id="JAH74729.1"/>
    </source>
</evidence>
<accession>A0A0E9V9H1</accession>
<protein>
    <submittedName>
        <fullName evidence="1">Uncharacterized protein</fullName>
    </submittedName>
</protein>
<organism evidence="1">
    <name type="scientific">Anguilla anguilla</name>
    <name type="common">European freshwater eel</name>
    <name type="synonym">Muraena anguilla</name>
    <dbReference type="NCBI Taxonomy" id="7936"/>
    <lineage>
        <taxon>Eukaryota</taxon>
        <taxon>Metazoa</taxon>
        <taxon>Chordata</taxon>
        <taxon>Craniata</taxon>
        <taxon>Vertebrata</taxon>
        <taxon>Euteleostomi</taxon>
        <taxon>Actinopterygii</taxon>
        <taxon>Neopterygii</taxon>
        <taxon>Teleostei</taxon>
        <taxon>Anguilliformes</taxon>
        <taxon>Anguillidae</taxon>
        <taxon>Anguilla</taxon>
    </lineage>
</organism>
<reference evidence="1" key="1">
    <citation type="submission" date="2014-11" db="EMBL/GenBank/DDBJ databases">
        <authorList>
            <person name="Amaro Gonzalez C."/>
        </authorList>
    </citation>
    <scope>NUCLEOTIDE SEQUENCE</scope>
</reference>
<sequence length="43" mass="5043">MSCRPYFPEPGERAYKYSQNHFHILWEDILYKCKFGGGGCCPL</sequence>
<reference evidence="1" key="2">
    <citation type="journal article" date="2015" name="Fish Shellfish Immunol.">
        <title>Early steps in the European eel (Anguilla anguilla)-Vibrio vulnificus interaction in the gills: Role of the RtxA13 toxin.</title>
        <authorList>
            <person name="Callol A."/>
            <person name="Pajuelo D."/>
            <person name="Ebbesson L."/>
            <person name="Teles M."/>
            <person name="MacKenzie S."/>
            <person name="Amaro C."/>
        </authorList>
    </citation>
    <scope>NUCLEOTIDE SEQUENCE</scope>
</reference>
<name>A0A0E9V9H1_ANGAN</name>
<dbReference type="AlphaFoldDB" id="A0A0E9V9H1"/>
<proteinExistence type="predicted"/>